<keyword evidence="1" id="KW-0472">Membrane</keyword>
<keyword evidence="1" id="KW-0812">Transmembrane</keyword>
<dbReference type="Proteomes" id="UP000125252">
    <property type="component" value="Genome"/>
</dbReference>
<dbReference type="InterPro" id="IPR009854">
    <property type="entry name" value="Orthoreo_P10"/>
</dbReference>
<name>A0A0F7DGU0_9REOV</name>
<protein>
    <submittedName>
        <fullName evidence="2">p10</fullName>
    </submittedName>
</protein>
<evidence type="ECO:0000256" key="1">
    <source>
        <dbReference type="SAM" id="Phobius"/>
    </source>
</evidence>
<proteinExistence type="predicted"/>
<keyword evidence="1" id="KW-1133">Transmembrane helix</keyword>
<dbReference type="Pfam" id="PF07204">
    <property type="entry name" value="Orthoreo_P10"/>
    <property type="match status" value="1"/>
</dbReference>
<accession>A0A0F7DGU0</accession>
<feature type="non-terminal residue" evidence="2">
    <location>
        <position position="1"/>
    </location>
</feature>
<reference evidence="2 3" key="1">
    <citation type="submission" date="2014-12" db="EMBL/GenBank/DDBJ databases">
        <title>Characterization of ARV isolates in China.</title>
        <authorList>
            <person name="Chu W."/>
        </authorList>
    </citation>
    <scope>NUCLEOTIDE SEQUENCE [LARGE SCALE GENOMIC DNA]</scope>
    <source>
        <strain evidence="2">SD09-1</strain>
    </source>
</reference>
<dbReference type="EMBL" id="KP288853">
    <property type="protein sequence ID" value="AKH03093.1"/>
    <property type="molecule type" value="Genomic_RNA"/>
</dbReference>
<feature type="transmembrane region" description="Helical" evidence="1">
    <location>
        <begin position="49"/>
        <end position="72"/>
    </location>
</feature>
<evidence type="ECO:0000313" key="2">
    <source>
        <dbReference type="EMBL" id="AKH03093.1"/>
    </source>
</evidence>
<organism evidence="2 3">
    <name type="scientific">Avian orthoreovirus</name>
    <dbReference type="NCBI Taxonomy" id="38170"/>
    <lineage>
        <taxon>Viruses</taxon>
        <taxon>Riboviria</taxon>
        <taxon>Orthornavirae</taxon>
        <taxon>Duplornaviricota</taxon>
        <taxon>Resentoviricetes</taxon>
        <taxon>Reovirales</taxon>
        <taxon>Spinareoviridae</taxon>
        <taxon>Orthoreovirus</taxon>
        <taxon>Orthoreovirus avis</taxon>
    </lineage>
</organism>
<evidence type="ECO:0000313" key="3">
    <source>
        <dbReference type="Proteomes" id="UP000125252"/>
    </source>
</evidence>
<sequence length="106" mass="11064">AFSIPCSSMLRMPPGSCNGATAVFGNVHCQAAQNTAGGDLQATSSIIAYWPYLAAGGGFLLIVIIFALLYCCKAKVKADAARSVFHRELVALSSGKHNAMAPPYDV</sequence>